<dbReference type="PANTHER" id="PTHR39176">
    <property type="entry name" value="PERIPLASMIC PROTEIN-RELATED"/>
    <property type="match status" value="1"/>
</dbReference>
<proteinExistence type="predicted"/>
<evidence type="ECO:0000313" key="3">
    <source>
        <dbReference type="EMBL" id="MDQ0545772.1"/>
    </source>
</evidence>
<evidence type="ECO:0000259" key="2">
    <source>
        <dbReference type="Pfam" id="PF07007"/>
    </source>
</evidence>
<sequence>MTATIAVRRRIVGAAAGLAAILLASIPALAADPCESMVQSDLNECARADYRTADAALNAVYVQLMKKVGPKTKDALRAAQKAWLSYRDATCALETMGLEGGSAYPMELSGCLKGLTDARTKALTAYLACKPDDVNCVGAFQE</sequence>
<feature type="domain" description="Lysozyme inhibitor LprI-like N-terminal" evidence="2">
    <location>
        <begin position="36"/>
        <end position="123"/>
    </location>
</feature>
<feature type="chain" id="PRO_5042595823" evidence="1">
    <location>
        <begin position="31"/>
        <end position="142"/>
    </location>
</feature>
<keyword evidence="1" id="KW-0732">Signal</keyword>
<organism evidence="3 4">
    <name type="scientific">Methylobacterium brachiatum</name>
    <dbReference type="NCBI Taxonomy" id="269660"/>
    <lineage>
        <taxon>Bacteria</taxon>
        <taxon>Pseudomonadati</taxon>
        <taxon>Pseudomonadota</taxon>
        <taxon>Alphaproteobacteria</taxon>
        <taxon>Hyphomicrobiales</taxon>
        <taxon>Methylobacteriaceae</taxon>
        <taxon>Methylobacterium</taxon>
    </lineage>
</organism>
<evidence type="ECO:0000256" key="1">
    <source>
        <dbReference type="SAM" id="SignalP"/>
    </source>
</evidence>
<reference evidence="3" key="1">
    <citation type="submission" date="2023-07" db="EMBL/GenBank/DDBJ databases">
        <title>Genomic Encyclopedia of Type Strains, Phase IV (KMG-IV): sequencing the most valuable type-strain genomes for metagenomic binning, comparative biology and taxonomic classification.</title>
        <authorList>
            <person name="Goeker M."/>
        </authorList>
    </citation>
    <scope>NUCLEOTIDE SEQUENCE</scope>
    <source>
        <strain evidence="3">DSM 19569</strain>
    </source>
</reference>
<comment type="caution">
    <text evidence="3">The sequence shown here is derived from an EMBL/GenBank/DDBJ whole genome shotgun (WGS) entry which is preliminary data.</text>
</comment>
<dbReference type="Gene3D" id="1.20.1270.180">
    <property type="match status" value="1"/>
</dbReference>
<dbReference type="GeneID" id="90833726"/>
<feature type="signal peptide" evidence="1">
    <location>
        <begin position="1"/>
        <end position="30"/>
    </location>
</feature>
<accession>A0AAJ1WXT3</accession>
<dbReference type="Pfam" id="PF07007">
    <property type="entry name" value="LprI"/>
    <property type="match status" value="1"/>
</dbReference>
<dbReference type="AlphaFoldDB" id="A0AAJ1WXT3"/>
<dbReference type="RefSeq" id="WP_091863676.1">
    <property type="nucleotide sequence ID" value="NZ_FOQW01000013.1"/>
</dbReference>
<dbReference type="EMBL" id="JAUSWL010000010">
    <property type="protein sequence ID" value="MDQ0545772.1"/>
    <property type="molecule type" value="Genomic_DNA"/>
</dbReference>
<protein>
    <submittedName>
        <fullName evidence="3">Uncharacterized protein YecT (DUF1311 family)</fullName>
    </submittedName>
</protein>
<dbReference type="Proteomes" id="UP001223420">
    <property type="component" value="Unassembled WGS sequence"/>
</dbReference>
<name>A0AAJ1WXT3_9HYPH</name>
<dbReference type="InterPro" id="IPR009739">
    <property type="entry name" value="LprI-like_N"/>
</dbReference>
<gene>
    <name evidence="3" type="ORF">QO001_004719</name>
</gene>
<evidence type="ECO:0000313" key="4">
    <source>
        <dbReference type="Proteomes" id="UP001223420"/>
    </source>
</evidence>
<dbReference type="PANTHER" id="PTHR39176:SF1">
    <property type="entry name" value="PERIPLASMIC PROTEIN"/>
    <property type="match status" value="1"/>
</dbReference>